<gene>
    <name evidence="3" type="ORF">ABMA27_011057</name>
</gene>
<feature type="region of interest" description="Disordered" evidence="1">
    <location>
        <begin position="163"/>
        <end position="200"/>
    </location>
</feature>
<evidence type="ECO:0000313" key="3">
    <source>
        <dbReference type="EMBL" id="KAL0859246.1"/>
    </source>
</evidence>
<feature type="compositionally biased region" description="Basic and acidic residues" evidence="1">
    <location>
        <begin position="164"/>
        <end position="179"/>
    </location>
</feature>
<feature type="chain" id="PRO_5047522675" evidence="2">
    <location>
        <begin position="17"/>
        <end position="261"/>
    </location>
</feature>
<evidence type="ECO:0000313" key="4">
    <source>
        <dbReference type="Proteomes" id="UP001549920"/>
    </source>
</evidence>
<sequence length="261" mass="27680">MRVLILSAALLACASAAPSGAVIAHLPIAALPTVNPGDLQGALIDAKVQTEDYLRSIAEKQREAVEQVVDQNEKVVEAVDQAKERSLEAFWANEDKKWQALDAAQTAQAQIDGQIASSSDAVAKSLVVPTVQVTSPVVAPVPTYFYTPGFVAPGLKLAAAVPEAPKEEPKAEKPEETKSDSVQVESANVKTADATKPETQPKYVVGQSQLLSTYPVVPTLKLVPQVQPWGSVAFVQPGLKTLSPVPYAGHIFGPTVIKTVW</sequence>
<evidence type="ECO:0000256" key="2">
    <source>
        <dbReference type="SAM" id="SignalP"/>
    </source>
</evidence>
<dbReference type="Proteomes" id="UP001549920">
    <property type="component" value="Unassembled WGS sequence"/>
</dbReference>
<dbReference type="EMBL" id="JBEUOH010000028">
    <property type="protein sequence ID" value="KAL0859246.1"/>
    <property type="molecule type" value="Genomic_DNA"/>
</dbReference>
<name>A0ABR3H3I9_LOXSC</name>
<accession>A0ABR3H3I9</accession>
<comment type="caution">
    <text evidence="3">The sequence shown here is derived from an EMBL/GenBank/DDBJ whole genome shotgun (WGS) entry which is preliminary data.</text>
</comment>
<organism evidence="3 4">
    <name type="scientific">Loxostege sticticalis</name>
    <name type="common">Beet webworm moth</name>
    <dbReference type="NCBI Taxonomy" id="481309"/>
    <lineage>
        <taxon>Eukaryota</taxon>
        <taxon>Metazoa</taxon>
        <taxon>Ecdysozoa</taxon>
        <taxon>Arthropoda</taxon>
        <taxon>Hexapoda</taxon>
        <taxon>Insecta</taxon>
        <taxon>Pterygota</taxon>
        <taxon>Neoptera</taxon>
        <taxon>Endopterygota</taxon>
        <taxon>Lepidoptera</taxon>
        <taxon>Glossata</taxon>
        <taxon>Ditrysia</taxon>
        <taxon>Pyraloidea</taxon>
        <taxon>Crambidae</taxon>
        <taxon>Pyraustinae</taxon>
        <taxon>Loxostege</taxon>
    </lineage>
</organism>
<keyword evidence="2" id="KW-0732">Signal</keyword>
<keyword evidence="4" id="KW-1185">Reference proteome</keyword>
<proteinExistence type="predicted"/>
<evidence type="ECO:0000256" key="1">
    <source>
        <dbReference type="SAM" id="MobiDB-lite"/>
    </source>
</evidence>
<protein>
    <submittedName>
        <fullName evidence="3">Uncharacterized protein</fullName>
    </submittedName>
</protein>
<reference evidence="3 4" key="1">
    <citation type="submission" date="2024-06" db="EMBL/GenBank/DDBJ databases">
        <title>A chromosome-level genome assembly of beet webworm, Loxostege sticticalis.</title>
        <authorList>
            <person name="Zhang Y."/>
        </authorList>
    </citation>
    <scope>NUCLEOTIDE SEQUENCE [LARGE SCALE GENOMIC DNA]</scope>
    <source>
        <strain evidence="3">AQ026</strain>
        <tissue evidence="3">Whole body</tissue>
    </source>
</reference>
<feature type="signal peptide" evidence="2">
    <location>
        <begin position="1"/>
        <end position="16"/>
    </location>
</feature>
<feature type="compositionally biased region" description="Polar residues" evidence="1">
    <location>
        <begin position="180"/>
        <end position="189"/>
    </location>
</feature>